<feature type="domain" description="ZZ-type" evidence="4">
    <location>
        <begin position="142"/>
        <end position="168"/>
    </location>
</feature>
<dbReference type="SUPFAM" id="SSF57850">
    <property type="entry name" value="RING/U-box"/>
    <property type="match status" value="1"/>
</dbReference>
<dbReference type="Gene3D" id="3.30.60.90">
    <property type="match status" value="1"/>
</dbReference>
<dbReference type="InterPro" id="IPR000433">
    <property type="entry name" value="Znf_ZZ"/>
</dbReference>
<accession>A0AAE9AAJ4</accession>
<dbReference type="InterPro" id="IPR052260">
    <property type="entry name" value="Autophagy_Rcpt_SigReg"/>
</dbReference>
<sequence>MSHHDELKWVHPDHHDEVMKTSNGGAEPIQVESAIHTSRIEYSTISSHHGSELVHVTFYTYENRKLVRMVLDERYAAFDDVLQKANELLPTCRWRIFSGTDKHVSFEFKNTRQVWDAIKQTSYYGIRYLEVRQIKIGESARCDGCYREILGSRYKCTECSDFDLCGVCEMGPIHSFHKLIKI</sequence>
<dbReference type="PROSITE" id="PS01357">
    <property type="entry name" value="ZF_ZZ_1"/>
    <property type="match status" value="1"/>
</dbReference>
<organism evidence="5 6">
    <name type="scientific">Caenorhabditis briggsae</name>
    <dbReference type="NCBI Taxonomy" id="6238"/>
    <lineage>
        <taxon>Eukaryota</taxon>
        <taxon>Metazoa</taxon>
        <taxon>Ecdysozoa</taxon>
        <taxon>Nematoda</taxon>
        <taxon>Chromadorea</taxon>
        <taxon>Rhabditida</taxon>
        <taxon>Rhabditina</taxon>
        <taxon>Rhabditomorpha</taxon>
        <taxon>Rhabditoidea</taxon>
        <taxon>Rhabditidae</taxon>
        <taxon>Peloderinae</taxon>
        <taxon>Caenorhabditis</taxon>
    </lineage>
</organism>
<keyword evidence="1" id="KW-0479">Metal-binding</keyword>
<gene>
    <name evidence="5" type="ORF">L3Y34_009603</name>
</gene>
<keyword evidence="2" id="KW-0863">Zinc-finger</keyword>
<evidence type="ECO:0000256" key="3">
    <source>
        <dbReference type="ARBA" id="ARBA00022833"/>
    </source>
</evidence>
<dbReference type="SMART" id="SM00291">
    <property type="entry name" value="ZnF_ZZ"/>
    <property type="match status" value="1"/>
</dbReference>
<evidence type="ECO:0000313" key="6">
    <source>
        <dbReference type="Proteomes" id="UP000827892"/>
    </source>
</evidence>
<dbReference type="GO" id="GO:0008270">
    <property type="term" value="F:zinc ion binding"/>
    <property type="evidence" value="ECO:0007669"/>
    <property type="project" value="UniProtKB-KW"/>
</dbReference>
<dbReference type="PANTHER" id="PTHR15090">
    <property type="entry name" value="SEQUESTOSOME 1-RELATED"/>
    <property type="match status" value="1"/>
</dbReference>
<proteinExistence type="predicted"/>
<dbReference type="InterPro" id="IPR043145">
    <property type="entry name" value="Znf_ZZ_sf"/>
</dbReference>
<dbReference type="AlphaFoldDB" id="A0AAE9AAJ4"/>
<protein>
    <recommendedName>
        <fullName evidence="4">ZZ-type domain-containing protein</fullName>
    </recommendedName>
</protein>
<dbReference type="PANTHER" id="PTHR15090:SF0">
    <property type="entry name" value="SEQUESTOSOME-1"/>
    <property type="match status" value="1"/>
</dbReference>
<keyword evidence="3" id="KW-0862">Zinc</keyword>
<evidence type="ECO:0000313" key="5">
    <source>
        <dbReference type="EMBL" id="ULT92015.1"/>
    </source>
</evidence>
<dbReference type="CDD" id="cd02340">
    <property type="entry name" value="ZZ_NBR1_like"/>
    <property type="match status" value="1"/>
</dbReference>
<dbReference type="Pfam" id="PF00569">
    <property type="entry name" value="ZZ"/>
    <property type="match status" value="1"/>
</dbReference>
<evidence type="ECO:0000256" key="2">
    <source>
        <dbReference type="ARBA" id="ARBA00022771"/>
    </source>
</evidence>
<name>A0AAE9AAJ4_CAEBR</name>
<dbReference type="EMBL" id="CP090895">
    <property type="protein sequence ID" value="ULT92015.1"/>
    <property type="molecule type" value="Genomic_DNA"/>
</dbReference>
<dbReference type="Proteomes" id="UP000827892">
    <property type="component" value="Chromosome V"/>
</dbReference>
<reference evidence="5 6" key="1">
    <citation type="submission" date="2022-02" db="EMBL/GenBank/DDBJ databases">
        <title>Chromosome-level reference genomes for two strains of Caenorhabditis briggsae: an improved platform for comparative genomics.</title>
        <authorList>
            <person name="Stevens L."/>
            <person name="Andersen E.C."/>
        </authorList>
    </citation>
    <scope>NUCLEOTIDE SEQUENCE [LARGE SCALE GENOMIC DNA]</scope>
    <source>
        <strain evidence="5">QX1410_ONT</strain>
        <tissue evidence="5">Whole-organism</tissue>
    </source>
</reference>
<evidence type="ECO:0000259" key="4">
    <source>
        <dbReference type="PROSITE" id="PS01357"/>
    </source>
</evidence>
<evidence type="ECO:0000256" key="1">
    <source>
        <dbReference type="ARBA" id="ARBA00022723"/>
    </source>
</evidence>